<accession>A0ABS9WZM3</accession>
<dbReference type="EMBL" id="JAKKSL010000001">
    <property type="protein sequence ID" value="MCI2282987.1"/>
    <property type="molecule type" value="Genomic_DNA"/>
</dbReference>
<comment type="caution">
    <text evidence="1">The sequence shown here is derived from an EMBL/GenBank/DDBJ whole genome shotgun (WGS) entry which is preliminary data.</text>
</comment>
<reference evidence="1" key="1">
    <citation type="submission" date="2022-01" db="EMBL/GenBank/DDBJ databases">
        <title>Colwellia maritima, isolated from seawater.</title>
        <authorList>
            <person name="Kristyanto S."/>
            <person name="Jung J."/>
            <person name="Jeon C.O."/>
        </authorList>
    </citation>
    <scope>NUCLEOTIDE SEQUENCE</scope>
    <source>
        <strain evidence="1">MSW7</strain>
    </source>
</reference>
<gene>
    <name evidence="1" type="ORF">L3081_05730</name>
</gene>
<keyword evidence="2" id="KW-1185">Reference proteome</keyword>
<protein>
    <submittedName>
        <fullName evidence="1">Uncharacterized protein</fullName>
    </submittedName>
</protein>
<organism evidence="1 2">
    <name type="scientific">Colwellia maritima</name>
    <dbReference type="NCBI Taxonomy" id="2912588"/>
    <lineage>
        <taxon>Bacteria</taxon>
        <taxon>Pseudomonadati</taxon>
        <taxon>Pseudomonadota</taxon>
        <taxon>Gammaproteobacteria</taxon>
        <taxon>Alteromonadales</taxon>
        <taxon>Colwelliaceae</taxon>
        <taxon>Colwellia</taxon>
    </lineage>
</organism>
<evidence type="ECO:0000313" key="1">
    <source>
        <dbReference type="EMBL" id="MCI2282987.1"/>
    </source>
</evidence>
<dbReference type="Proteomes" id="UP001139646">
    <property type="component" value="Unassembled WGS sequence"/>
</dbReference>
<sequence length="127" mass="14679">MTYNLGFGKINIIDGNIAEIIINDNIEMSLEMVEECEQFFSQHFSDNFGILVNKINAYQYSFEAKLTIGMNEKLCAIAVINYHQNGRKQTDRIIQLRKQDNLNLKIFSGLELGRQEGLEWIKKELST</sequence>
<dbReference type="RefSeq" id="WP_242284113.1">
    <property type="nucleotide sequence ID" value="NZ_JAKKSL010000001.1"/>
</dbReference>
<proteinExistence type="predicted"/>
<evidence type="ECO:0000313" key="2">
    <source>
        <dbReference type="Proteomes" id="UP001139646"/>
    </source>
</evidence>
<name>A0ABS9WZM3_9GAMM</name>